<dbReference type="InterPro" id="IPR011990">
    <property type="entry name" value="TPR-like_helical_dom_sf"/>
</dbReference>
<dbReference type="GO" id="GO:0005697">
    <property type="term" value="C:telomerase holoenzyme complex"/>
    <property type="evidence" value="ECO:0007669"/>
    <property type="project" value="TreeGrafter"/>
</dbReference>
<dbReference type="EMBL" id="OC922986">
    <property type="protein sequence ID" value="CAD7654553.1"/>
    <property type="molecule type" value="Genomic_DNA"/>
</dbReference>
<dbReference type="EMBL" id="CAJPVJ010008161">
    <property type="protein sequence ID" value="CAG2171740.1"/>
    <property type="molecule type" value="Genomic_DNA"/>
</dbReference>
<dbReference type="PANTHER" id="PTHR15696">
    <property type="entry name" value="SMG-7 SUPPRESSOR WITH MORPHOLOGICAL EFFECT ON GENITALIA PROTEIN 7"/>
    <property type="match status" value="1"/>
</dbReference>
<dbReference type="GO" id="GO:0070034">
    <property type="term" value="F:telomerase RNA binding"/>
    <property type="evidence" value="ECO:0007669"/>
    <property type="project" value="TreeGrafter"/>
</dbReference>
<dbReference type="Pfam" id="PF10373">
    <property type="entry name" value="EST1_DNA_bind"/>
    <property type="match status" value="1"/>
</dbReference>
<evidence type="ECO:0000256" key="2">
    <source>
        <dbReference type="SAM" id="MobiDB-lite"/>
    </source>
</evidence>
<dbReference type="Gene3D" id="1.25.40.10">
    <property type="entry name" value="Tetratricopeptide repeat domain"/>
    <property type="match status" value="1"/>
</dbReference>
<proteinExistence type="predicted"/>
<name>A0A7R9M8Q2_9ACAR</name>
<evidence type="ECO:0000313" key="5">
    <source>
        <dbReference type="Proteomes" id="UP000728032"/>
    </source>
</evidence>
<dbReference type="Proteomes" id="UP000728032">
    <property type="component" value="Unassembled WGS sequence"/>
</dbReference>
<sequence length="430" mass="48681">MSGRTGGYARDRRAVNGGRHSDDSHVGHRLQRSSPTADAIDVSLNGVNNLRPKCEQTYRVIVANVSTDSSLVYEKQLWNDIKQYRHQKDTILIEYLIGFYVSLMEAIVTNDRHKEPYLLFAINSQLSATTRLLLYNILIRIGDLNRYLNKTSIAENYYLRARRLDPTRGHAYNQLAINTPLSQHLKCIYYYCRAAKSSADPIVIAETNLKVAVNRFDSDILKSIIKNGSNVSDGSPDDQQLIPTYPQKGIDWFYLSVISIYSDNMDTILRPLIQFVITNCELTSNKHLDCSNNKDLSFALMAFDVSIDFIALKAQQKSFFDVFAKELKDVKAALKSCSDVLNDSKDSDKEGQSDSHTKALFHDYFLRGFSPLTPIHSQLVFDANETLVVRADQLVLRVVNKLDKLLSQPKSVKPKRMRNVALGSILENDS</sequence>
<accession>A0A7R9M8Q2</accession>
<dbReference type="OrthoDB" id="69928at2759"/>
<dbReference type="GO" id="GO:0042162">
    <property type="term" value="F:telomeric DNA binding"/>
    <property type="evidence" value="ECO:0007669"/>
    <property type="project" value="TreeGrafter"/>
</dbReference>
<keyword evidence="1" id="KW-0866">Nonsense-mediated mRNA decay</keyword>
<feature type="domain" description="DNA/RNA-binding" evidence="3">
    <location>
        <begin position="154"/>
        <end position="227"/>
    </location>
</feature>
<dbReference type="InterPro" id="IPR045153">
    <property type="entry name" value="Est1/Ebs1-like"/>
</dbReference>
<reference evidence="4" key="1">
    <citation type="submission" date="2020-11" db="EMBL/GenBank/DDBJ databases">
        <authorList>
            <person name="Tran Van P."/>
        </authorList>
    </citation>
    <scope>NUCLEOTIDE SEQUENCE</scope>
</reference>
<dbReference type="PANTHER" id="PTHR15696:SF0">
    <property type="entry name" value="TELOMERASE-BINDING PROTEIN EST1A"/>
    <property type="match status" value="1"/>
</dbReference>
<dbReference type="GO" id="GO:0000184">
    <property type="term" value="P:nuclear-transcribed mRNA catabolic process, nonsense-mediated decay"/>
    <property type="evidence" value="ECO:0007669"/>
    <property type="project" value="UniProtKB-KW"/>
</dbReference>
<protein>
    <recommendedName>
        <fullName evidence="3">DNA/RNA-binding domain-containing protein</fullName>
    </recommendedName>
</protein>
<dbReference type="SUPFAM" id="SSF48452">
    <property type="entry name" value="TPR-like"/>
    <property type="match status" value="1"/>
</dbReference>
<evidence type="ECO:0000259" key="3">
    <source>
        <dbReference type="Pfam" id="PF10373"/>
    </source>
</evidence>
<dbReference type="InterPro" id="IPR018834">
    <property type="entry name" value="DNA/RNA-bd_Est1-type"/>
</dbReference>
<evidence type="ECO:0000313" key="4">
    <source>
        <dbReference type="EMBL" id="CAD7654553.1"/>
    </source>
</evidence>
<keyword evidence="5" id="KW-1185">Reference proteome</keyword>
<evidence type="ECO:0000256" key="1">
    <source>
        <dbReference type="ARBA" id="ARBA00023161"/>
    </source>
</evidence>
<feature type="region of interest" description="Disordered" evidence="2">
    <location>
        <begin position="1"/>
        <end position="33"/>
    </location>
</feature>
<gene>
    <name evidence="4" type="ORF">ONB1V03_LOCUS11200</name>
</gene>
<organism evidence="4">
    <name type="scientific">Oppiella nova</name>
    <dbReference type="NCBI Taxonomy" id="334625"/>
    <lineage>
        <taxon>Eukaryota</taxon>
        <taxon>Metazoa</taxon>
        <taxon>Ecdysozoa</taxon>
        <taxon>Arthropoda</taxon>
        <taxon>Chelicerata</taxon>
        <taxon>Arachnida</taxon>
        <taxon>Acari</taxon>
        <taxon>Acariformes</taxon>
        <taxon>Sarcoptiformes</taxon>
        <taxon>Oribatida</taxon>
        <taxon>Brachypylina</taxon>
        <taxon>Oppioidea</taxon>
        <taxon>Oppiidae</taxon>
        <taxon>Oppiella</taxon>
    </lineage>
</organism>
<dbReference type="AlphaFoldDB" id="A0A7R9M8Q2"/>
<feature type="compositionally biased region" description="Basic and acidic residues" evidence="2">
    <location>
        <begin position="9"/>
        <end position="26"/>
    </location>
</feature>